<dbReference type="InterPro" id="IPR011119">
    <property type="entry name" value="Unchr_helicase_relaxase_TraI"/>
</dbReference>
<protein>
    <recommendedName>
        <fullName evidence="1">Uncharacterized domain-containing protein</fullName>
    </recommendedName>
</protein>
<dbReference type="KEGG" id="rvi:RVIR1_14780"/>
<dbReference type="SUPFAM" id="SSF46785">
    <property type="entry name" value="Winged helix' DNA-binding domain"/>
    <property type="match status" value="1"/>
</dbReference>
<evidence type="ECO:0000313" key="2">
    <source>
        <dbReference type="EMBL" id="BBB15916.1"/>
    </source>
</evidence>
<dbReference type="Pfam" id="PF07514">
    <property type="entry name" value="TraI_2"/>
    <property type="match status" value="1"/>
</dbReference>
<feature type="domain" description="Uncharacterised" evidence="1">
    <location>
        <begin position="27"/>
        <end position="299"/>
    </location>
</feature>
<dbReference type="RefSeq" id="WP_126323446.1">
    <property type="nucleotide sequence ID" value="NZ_AP018005.1"/>
</dbReference>
<accession>A0A2Z5UWB2</accession>
<organism evidence="2 3">
    <name type="scientific">Candidatus Rickettsiella viridis</name>
    <dbReference type="NCBI Taxonomy" id="676208"/>
    <lineage>
        <taxon>Bacteria</taxon>
        <taxon>Pseudomonadati</taxon>
        <taxon>Pseudomonadota</taxon>
        <taxon>Gammaproteobacteria</taxon>
        <taxon>Legionellales</taxon>
        <taxon>Coxiellaceae</taxon>
        <taxon>Rickettsiella</taxon>
    </lineage>
</organism>
<sequence length="417" mass="47331">MVLFQDLKRHIKNINNKSEPLGIYPIKSAAELLSTKDNQAFLQTIKLLIKPSRRFDDFYLPVIEKFAEFVQVIPENERSFLGQQTDFLSHGLERGSRVLSLCLAHFFPKQADFSAISKYDALWIYATFTAALFLDIGKIAVKYTIMLYHEKAYPLKKWDPYTSAMLGQGSYYKFDYIKENFNNLRHFITPMLARQILDSAGSASEKGFNWIASDPEVLEVWFALLAGEEERIPMTSFMSMIPQAEIGIIENYRKKAGISLTDPAGEAFLQWLRKEIKEGRIDINATDDKLHVKEKAIILSSVLFQQFANANATYKHPEIIERQFIDIAKLYQIPISELDQRNRAHGGVSGISDFAKRYRTMGGIAAIQDNVKTSHRFLKGGIGLLALITALPLHKIMPSGLTEKTIIKPPSFPNPTT</sequence>
<dbReference type="Proteomes" id="UP000282483">
    <property type="component" value="Chromosome"/>
</dbReference>
<proteinExistence type="predicted"/>
<dbReference type="InterPro" id="IPR036390">
    <property type="entry name" value="WH_DNA-bd_sf"/>
</dbReference>
<dbReference type="EMBL" id="AP018005">
    <property type="protein sequence ID" value="BBB15916.1"/>
    <property type="molecule type" value="Genomic_DNA"/>
</dbReference>
<reference evidence="2 3" key="1">
    <citation type="submission" date="2017-03" db="EMBL/GenBank/DDBJ databases">
        <title>The genome sequence of Candidatus Rickettsiella viridis.</title>
        <authorList>
            <person name="Nikoh N."/>
            <person name="Tsuchida T."/>
            <person name="Yamaguchi K."/>
            <person name="Maeda T."/>
            <person name="Shigenobu S."/>
            <person name="Fukatsu T."/>
        </authorList>
    </citation>
    <scope>NUCLEOTIDE SEQUENCE [LARGE SCALE GENOMIC DNA]</scope>
    <source>
        <strain evidence="2 3">Ap-RA04</strain>
    </source>
</reference>
<dbReference type="OrthoDB" id="6190309at2"/>
<dbReference type="AlphaFoldDB" id="A0A2Z5UWB2"/>
<dbReference type="Gene3D" id="1.10.3210.40">
    <property type="match status" value="1"/>
</dbReference>
<evidence type="ECO:0000313" key="3">
    <source>
        <dbReference type="Proteomes" id="UP000282483"/>
    </source>
</evidence>
<evidence type="ECO:0000259" key="1">
    <source>
        <dbReference type="Pfam" id="PF07514"/>
    </source>
</evidence>
<keyword evidence="3" id="KW-1185">Reference proteome</keyword>
<name>A0A2Z5UWB2_9COXI</name>
<gene>
    <name evidence="2" type="ORF">RVIR1_14780</name>
</gene>